<comment type="caution">
    <text evidence="1">The sequence shown here is derived from an EMBL/GenBank/DDBJ whole genome shotgun (WGS) entry which is preliminary data.</text>
</comment>
<dbReference type="Proteomes" id="UP000566663">
    <property type="component" value="Unassembled WGS sequence"/>
</dbReference>
<proteinExistence type="predicted"/>
<name>A0A7W8HWC8_9CAUL</name>
<protein>
    <recommendedName>
        <fullName evidence="3">DUF2927 domain-containing protein</fullName>
    </recommendedName>
</protein>
<evidence type="ECO:0000313" key="1">
    <source>
        <dbReference type="EMBL" id="MBB5291138.1"/>
    </source>
</evidence>
<dbReference type="EMBL" id="JACHFZ010000001">
    <property type="protein sequence ID" value="MBB5291138.1"/>
    <property type="molecule type" value="Genomic_DNA"/>
</dbReference>
<evidence type="ECO:0008006" key="3">
    <source>
        <dbReference type="Google" id="ProtNLM"/>
    </source>
</evidence>
<keyword evidence="2" id="KW-1185">Reference proteome</keyword>
<sequence length="322" mass="35021">MVALALSLLLAAAPMQDPPQPAPTPQQPATAIDPAAVDLGDVEVTGRPLDSMIRSFVNEVAAPNRRRGIARWDDRICVGVANLRAEPAQYIVDRVSTVAEDLGVMPGAPGCQPNVIIVASDDPDGLARQLTEERRRAFRMGGSGMDRGGRALDAFVSNDAPVRWWQVSMPANADTGDRAVRIPGECRDPCQSVEDFAPNISVFAASRLSTQIVDYIFRTVVILDIDQIRGVSAQQLADYVAMVTLAQIDPEADTSRYASILNLFDAPHEADGLTDWDTAYLRGLYDAERTRKNLHAGRMEIADSIHQAHQQARAVRPNADED</sequence>
<reference evidence="1 2" key="1">
    <citation type="submission" date="2020-08" db="EMBL/GenBank/DDBJ databases">
        <title>Genomic Encyclopedia of Type Strains, Phase IV (KMG-IV): sequencing the most valuable type-strain genomes for metagenomic binning, comparative biology and taxonomic classification.</title>
        <authorList>
            <person name="Goeker M."/>
        </authorList>
    </citation>
    <scope>NUCLEOTIDE SEQUENCE [LARGE SCALE GENOMIC DNA]</scope>
    <source>
        <strain evidence="1 2">DSM 25335</strain>
    </source>
</reference>
<dbReference type="AlphaFoldDB" id="A0A7W8HWC8"/>
<accession>A0A7W8HWC8</accession>
<organism evidence="1 2">
    <name type="scientific">Brevundimonas basaltis</name>
    <dbReference type="NCBI Taxonomy" id="472166"/>
    <lineage>
        <taxon>Bacteria</taxon>
        <taxon>Pseudomonadati</taxon>
        <taxon>Pseudomonadota</taxon>
        <taxon>Alphaproteobacteria</taxon>
        <taxon>Caulobacterales</taxon>
        <taxon>Caulobacteraceae</taxon>
        <taxon>Brevundimonas</taxon>
    </lineage>
</organism>
<dbReference type="RefSeq" id="WP_183252232.1">
    <property type="nucleotide sequence ID" value="NZ_BAAAFF010000004.1"/>
</dbReference>
<evidence type="ECO:0000313" key="2">
    <source>
        <dbReference type="Proteomes" id="UP000566663"/>
    </source>
</evidence>
<gene>
    <name evidence="1" type="ORF">HNQ67_000634</name>
</gene>